<comment type="similarity">
    <text evidence="1">Belongs to the thioesterase family.</text>
</comment>
<evidence type="ECO:0000259" key="2">
    <source>
        <dbReference type="Pfam" id="PF00975"/>
    </source>
</evidence>
<evidence type="ECO:0000313" key="4">
    <source>
        <dbReference type="Proteomes" id="UP000507962"/>
    </source>
</evidence>
<dbReference type="EMBL" id="CAADHO010000008">
    <property type="protein sequence ID" value="VFQ46267.1"/>
    <property type="molecule type" value="Genomic_DNA"/>
</dbReference>
<reference evidence="3 4" key="1">
    <citation type="submission" date="2019-03" db="EMBL/GenBank/DDBJ databases">
        <authorList>
            <person name="Nijsse B."/>
        </authorList>
    </citation>
    <scope>NUCLEOTIDE SEQUENCE [LARGE SCALE GENOMIC DNA]</scope>
    <source>
        <strain evidence="3">Desulfoluna butyratoxydans MSL71</strain>
    </source>
</reference>
<dbReference type="RefSeq" id="WP_180143760.1">
    <property type="nucleotide sequence ID" value="NZ_CAADHO010000008.1"/>
</dbReference>
<dbReference type="Gene3D" id="3.40.50.1820">
    <property type="entry name" value="alpha/beta hydrolase"/>
    <property type="match status" value="1"/>
</dbReference>
<dbReference type="Proteomes" id="UP000507962">
    <property type="component" value="Unassembled WGS sequence"/>
</dbReference>
<accession>A0A4U8YS05</accession>
<sequence>MARKHLAGRFPSRPAAGGVRLFCFPFAGGGASIYSPWRQVFPESVEVVPVQLPGRENRLTTSPFQEMGSLVHWLFEEVTPLLDKPFVFFGHSMGAQVAFELASLVRTRLGLEPLHFFASACHAPHLRTPPPLIGGLTDEAFLRRIADLGGTPEAVLRDKELTRLVLPVLRADFFLTESYRTDVAEPLGCPVTALCGSEDYRYNEELIRPWRRHSTGPFSFHVIKGGHFFLRESQGAVLEKVGSVVDELLQAAYVRGEGGSVL</sequence>
<dbReference type="InterPro" id="IPR001031">
    <property type="entry name" value="Thioesterase"/>
</dbReference>
<dbReference type="PANTHER" id="PTHR11487">
    <property type="entry name" value="THIOESTERASE"/>
    <property type="match status" value="1"/>
</dbReference>
<dbReference type="SUPFAM" id="SSF53474">
    <property type="entry name" value="alpha/beta-Hydrolases"/>
    <property type="match status" value="1"/>
</dbReference>
<dbReference type="InterPro" id="IPR012223">
    <property type="entry name" value="TEII"/>
</dbReference>
<protein>
    <submittedName>
        <fullName evidence="3">Alpha/beta hydrolase fold</fullName>
    </submittedName>
</protein>
<dbReference type="GO" id="GO:0016787">
    <property type="term" value="F:hydrolase activity"/>
    <property type="evidence" value="ECO:0007669"/>
    <property type="project" value="UniProtKB-KW"/>
</dbReference>
<proteinExistence type="inferred from homology"/>
<feature type="domain" description="Thioesterase" evidence="2">
    <location>
        <begin position="20"/>
        <end position="241"/>
    </location>
</feature>
<evidence type="ECO:0000313" key="3">
    <source>
        <dbReference type="EMBL" id="VFQ46267.1"/>
    </source>
</evidence>
<dbReference type="InterPro" id="IPR029058">
    <property type="entry name" value="AB_hydrolase_fold"/>
</dbReference>
<dbReference type="Pfam" id="PF00975">
    <property type="entry name" value="Thioesterase"/>
    <property type="match status" value="1"/>
</dbReference>
<gene>
    <name evidence="3" type="ORF">MSL71_39300</name>
</gene>
<dbReference type="PANTHER" id="PTHR11487:SF0">
    <property type="entry name" value="S-ACYL FATTY ACID SYNTHASE THIOESTERASE, MEDIUM CHAIN"/>
    <property type="match status" value="1"/>
</dbReference>
<keyword evidence="4" id="KW-1185">Reference proteome</keyword>
<keyword evidence="3" id="KW-0378">Hydrolase</keyword>
<evidence type="ECO:0000256" key="1">
    <source>
        <dbReference type="ARBA" id="ARBA00007169"/>
    </source>
</evidence>
<dbReference type="GO" id="GO:0008610">
    <property type="term" value="P:lipid biosynthetic process"/>
    <property type="evidence" value="ECO:0007669"/>
    <property type="project" value="TreeGrafter"/>
</dbReference>
<organism evidence="3 4">
    <name type="scientific">Desulfoluna butyratoxydans</name>
    <dbReference type="NCBI Taxonomy" id="231438"/>
    <lineage>
        <taxon>Bacteria</taxon>
        <taxon>Pseudomonadati</taxon>
        <taxon>Thermodesulfobacteriota</taxon>
        <taxon>Desulfobacteria</taxon>
        <taxon>Desulfobacterales</taxon>
        <taxon>Desulfolunaceae</taxon>
        <taxon>Desulfoluna</taxon>
    </lineage>
</organism>
<name>A0A4U8YS05_9BACT</name>
<dbReference type="AlphaFoldDB" id="A0A4U8YS05"/>